<keyword evidence="8" id="KW-0333">Golgi apparatus</keyword>
<dbReference type="FunFam" id="1.20.1280.130:FF:000001">
    <property type="entry name" value="Vacuolar protein sorting-associated protein 54"/>
    <property type="match status" value="1"/>
</dbReference>
<dbReference type="SMART" id="SM00454">
    <property type="entry name" value="SAM"/>
    <property type="match status" value="1"/>
</dbReference>
<dbReference type="Gene3D" id="1.10.150.50">
    <property type="entry name" value="Transcription Factor, Ets-1"/>
    <property type="match status" value="1"/>
</dbReference>
<evidence type="ECO:0000256" key="3">
    <source>
        <dbReference type="ARBA" id="ARBA00009150"/>
    </source>
</evidence>
<dbReference type="InterPro" id="IPR004087">
    <property type="entry name" value="KH_dom"/>
</dbReference>
<dbReference type="InterPro" id="IPR001660">
    <property type="entry name" value="SAM"/>
</dbReference>
<dbReference type="GO" id="GO:0005829">
    <property type="term" value="C:cytosol"/>
    <property type="evidence" value="ECO:0007669"/>
    <property type="project" value="GOC"/>
</dbReference>
<dbReference type="GO" id="GO:0010468">
    <property type="term" value="P:regulation of gene expression"/>
    <property type="evidence" value="ECO:0007669"/>
    <property type="project" value="UniProtKB-ARBA"/>
</dbReference>
<organism evidence="13 14">
    <name type="scientific">Daphnia galeata</name>
    <dbReference type="NCBI Taxonomy" id="27404"/>
    <lineage>
        <taxon>Eukaryota</taxon>
        <taxon>Metazoa</taxon>
        <taxon>Ecdysozoa</taxon>
        <taxon>Arthropoda</taxon>
        <taxon>Crustacea</taxon>
        <taxon>Branchiopoda</taxon>
        <taxon>Diplostraca</taxon>
        <taxon>Cladocera</taxon>
        <taxon>Anomopoda</taxon>
        <taxon>Daphniidae</taxon>
        <taxon>Daphnia</taxon>
    </lineage>
</organism>
<dbReference type="InterPro" id="IPR039745">
    <property type="entry name" value="Vps54"/>
</dbReference>
<dbReference type="InterPro" id="IPR004088">
    <property type="entry name" value="KH_dom_type_1"/>
</dbReference>
<dbReference type="GO" id="GO:0042147">
    <property type="term" value="P:retrograde transport, endosome to Golgi"/>
    <property type="evidence" value="ECO:0007669"/>
    <property type="project" value="InterPro"/>
</dbReference>
<dbReference type="PANTHER" id="PTHR12965:SF0">
    <property type="entry name" value="VACUOLAR PROTEIN SORTING-ASSOCIATED PROTEIN 54"/>
    <property type="match status" value="1"/>
</dbReference>
<keyword evidence="10" id="KW-0694">RNA-binding</keyword>
<dbReference type="Gene3D" id="1.20.1280.130">
    <property type="match status" value="1"/>
</dbReference>
<feature type="coiled-coil region" evidence="11">
    <location>
        <begin position="141"/>
        <end position="186"/>
    </location>
</feature>
<evidence type="ECO:0000313" key="13">
    <source>
        <dbReference type="EMBL" id="CAH0104013.1"/>
    </source>
</evidence>
<dbReference type="PANTHER" id="PTHR12965">
    <property type="entry name" value="VACUOLAR PROTEIN SORTING 54"/>
    <property type="match status" value="1"/>
</dbReference>
<dbReference type="Gene3D" id="6.10.250.860">
    <property type="match status" value="1"/>
</dbReference>
<keyword evidence="14" id="KW-1185">Reference proteome</keyword>
<keyword evidence="6" id="KW-0597">Phosphoprotein</keyword>
<protein>
    <recommendedName>
        <fullName evidence="4">Vacuolar protein sorting-associated protein 54</fullName>
    </recommendedName>
</protein>
<evidence type="ECO:0000256" key="2">
    <source>
        <dbReference type="ARBA" id="ARBA00007662"/>
    </source>
</evidence>
<dbReference type="EMBL" id="CAKKLH010000124">
    <property type="protein sequence ID" value="CAH0104013.1"/>
    <property type="molecule type" value="Genomic_DNA"/>
</dbReference>
<dbReference type="GO" id="GO:0003723">
    <property type="term" value="F:RNA binding"/>
    <property type="evidence" value="ECO:0007669"/>
    <property type="project" value="UniProtKB-UniRule"/>
</dbReference>
<evidence type="ECO:0000256" key="11">
    <source>
        <dbReference type="SAM" id="Coils"/>
    </source>
</evidence>
<dbReference type="Gene3D" id="3.30.310.270">
    <property type="match status" value="1"/>
</dbReference>
<dbReference type="InterPro" id="IPR013761">
    <property type="entry name" value="SAM/pointed_sf"/>
</dbReference>
<evidence type="ECO:0000256" key="4">
    <source>
        <dbReference type="ARBA" id="ARBA00017665"/>
    </source>
</evidence>
<evidence type="ECO:0000256" key="10">
    <source>
        <dbReference type="PROSITE-ProRule" id="PRU00117"/>
    </source>
</evidence>
<keyword evidence="5" id="KW-0813">Transport</keyword>
<dbReference type="OrthoDB" id="10259024at2759"/>
<evidence type="ECO:0000256" key="6">
    <source>
        <dbReference type="ARBA" id="ARBA00022553"/>
    </source>
</evidence>
<reference evidence="13" key="1">
    <citation type="submission" date="2021-11" db="EMBL/GenBank/DDBJ databases">
        <authorList>
            <person name="Schell T."/>
        </authorList>
    </citation>
    <scope>NUCLEOTIDE SEQUENCE</scope>
    <source>
        <strain evidence="13">M5</strain>
    </source>
</reference>
<evidence type="ECO:0000256" key="7">
    <source>
        <dbReference type="ARBA" id="ARBA00022927"/>
    </source>
</evidence>
<dbReference type="InterPro" id="IPR012501">
    <property type="entry name" value="Vps54_C"/>
</dbReference>
<evidence type="ECO:0000256" key="1">
    <source>
        <dbReference type="ARBA" id="ARBA00004601"/>
    </source>
</evidence>
<dbReference type="Pfam" id="PF00013">
    <property type="entry name" value="KH_1"/>
    <property type="match status" value="1"/>
</dbReference>
<keyword evidence="9 11" id="KW-0175">Coiled coil</keyword>
<comment type="caution">
    <text evidence="13">The sequence shown here is derived from an EMBL/GenBank/DDBJ whole genome shotgun (WGS) entry which is preliminary data.</text>
</comment>
<keyword evidence="7" id="KW-0653">Protein transport</keyword>
<dbReference type="GO" id="GO:0006896">
    <property type="term" value="P:Golgi to vacuole transport"/>
    <property type="evidence" value="ECO:0007669"/>
    <property type="project" value="TreeGrafter"/>
</dbReference>
<evidence type="ECO:0000259" key="12">
    <source>
        <dbReference type="PROSITE" id="PS50105"/>
    </source>
</evidence>
<accession>A0A8J2RPK1</accession>
<dbReference type="InterPro" id="IPR019515">
    <property type="entry name" value="VPS54_N"/>
</dbReference>
<dbReference type="Pfam" id="PF00536">
    <property type="entry name" value="SAM_1"/>
    <property type="match status" value="1"/>
</dbReference>
<dbReference type="GO" id="GO:0000938">
    <property type="term" value="C:GARP complex"/>
    <property type="evidence" value="ECO:0007669"/>
    <property type="project" value="InterPro"/>
</dbReference>
<dbReference type="SUPFAM" id="SSF47769">
    <property type="entry name" value="SAM/Pointed domain"/>
    <property type="match status" value="1"/>
</dbReference>
<dbReference type="InterPro" id="IPR036612">
    <property type="entry name" value="KH_dom_type_1_sf"/>
</dbReference>
<comment type="subcellular location">
    <subcellularLocation>
        <location evidence="1">Golgi apparatus</location>
        <location evidence="1">trans-Golgi network</location>
    </subcellularLocation>
</comment>
<evidence type="ECO:0000256" key="8">
    <source>
        <dbReference type="ARBA" id="ARBA00023034"/>
    </source>
</evidence>
<evidence type="ECO:0000256" key="9">
    <source>
        <dbReference type="ARBA" id="ARBA00023054"/>
    </source>
</evidence>
<evidence type="ECO:0000256" key="5">
    <source>
        <dbReference type="ARBA" id="ARBA00022448"/>
    </source>
</evidence>
<gene>
    <name evidence="13" type="ORF">DGAL_LOCUS6725</name>
</gene>
<comment type="similarity">
    <text evidence="3">Belongs to the VPS54 family.</text>
</comment>
<proteinExistence type="inferred from homology"/>
<dbReference type="PROSITE" id="PS50084">
    <property type="entry name" value="KH_TYPE_1"/>
    <property type="match status" value="1"/>
</dbReference>
<dbReference type="PROSITE" id="PS50105">
    <property type="entry name" value="SAM_DOMAIN"/>
    <property type="match status" value="1"/>
</dbReference>
<dbReference type="GO" id="GO:0015031">
    <property type="term" value="P:protein transport"/>
    <property type="evidence" value="ECO:0007669"/>
    <property type="project" value="UniProtKB-KW"/>
</dbReference>
<feature type="domain" description="SAM" evidence="12">
    <location>
        <begin position="377"/>
        <end position="434"/>
    </location>
</feature>
<dbReference type="SUPFAM" id="SSF54791">
    <property type="entry name" value="Eukaryotic type KH-domain (KH-domain type I)"/>
    <property type="match status" value="1"/>
</dbReference>
<comment type="similarity">
    <text evidence="2">Belongs to the BicC family.</text>
</comment>
<name>A0A8J2RPK1_9CRUS</name>
<dbReference type="GO" id="GO:0019905">
    <property type="term" value="F:syntaxin binding"/>
    <property type="evidence" value="ECO:0007669"/>
    <property type="project" value="TreeGrafter"/>
</dbReference>
<dbReference type="Pfam" id="PF10475">
    <property type="entry name" value="Vps54_N"/>
    <property type="match status" value="1"/>
</dbReference>
<dbReference type="Pfam" id="PF07928">
    <property type="entry name" value="Vps54"/>
    <property type="match status" value="1"/>
</dbReference>
<evidence type="ECO:0000313" key="14">
    <source>
        <dbReference type="Proteomes" id="UP000789390"/>
    </source>
</evidence>
<sequence>MQKTSSTAARFYPVKLSMEVSFTTHSHIIGRAGTNINAVMKETCTKIHFPDENRVAGEKKSNEVTISGELIHVETARRRIRFLIPIEFVVECRTEVLDSYGRPALVKDFAILHGVLLRLNEKTTGSCSHCSATIRGSQQEIGRLKEAVNHLIKLNQNLEALVSMKMEFSSDQLETLRANFKLLEAKYSTAFMILKLTNLREEHQVVWIRGSVDGVYLTKMALMEYLPMKLMFHVHAIHLTFGVNERKLAKRLDVAVKMEPSTKPNSFLLQIISYEKNAGNIYEFRRQILRLPNPNGASPIGFPLSLPRVQEPERAFLPAVGSRTVIQQPRFRETTDEVYKPVDQMAHSKPLLPSSGSSSNECVTMPTSICALKFDKNSYRQLCQLLKESDLFEYCELFLANEVDLVMFASLSDDDLKSIGVTAYRPRRLMLHAISAEFTRHLRDEHCSQEGGSFVCRYGYNGVCTSLPVEGVSDKDYEDHVMKHHTKTQDGKDTGILCGMTPSPLQGHLYRLSLLSDGPAWNVNAACQNMAAILNDPKKGKQKDFFTRTWGDGFVENTNIPESLLLPIVDEAYFTPYLKKISKRYKKSSKKSSITLASEQIPTRSTLKAIDGNEGDLSAIPQAFLQPTFNLSQSETFLKVFPFIKESGLSHVLGTGKTLQEKLSYYLDLIEMQIAHQISHKSDDFFQAVASHDAVREELGKALTAVKALRLKVNHVDVTHVQGSLKVLQRQVSRQNHAVVYRKLKLMATVHQTQPTIQLLLSTSDFVGALDLIGTTQDVVQQELISIHCFRYLSSQLKEMENLIENLLSNEFERLTTAELNRPLKEDVLVTEEDRLTAVLYGMLRQRRYNFIELFKGASFFPYYASHLTDNSLFVLDEGLTAMKALMKQTIVEALAANDTDVERGSMLYEQLKHLNFMSWTNLMQRCMVSLIALLNRIRAIHDIMAHVLATETSRQEEVVVTEEDRQRLQQSLKEMIQSLCDSAHDQCGRLLSSRTKDGALLERVSSQEFVALAKLIETFVLNCQNISGHKAMGLRLAFQGQATRFVQKFHEERRSKLGAVLDSERWRQAEITPDIQANVDNFFASPNDATTATFKSKQVSKPDEVRKETIIVRGESYVVVGAALFFLPQLLEYCNCVDNLPTAAPDLLTRLVELLKTFNSRTCQLVLGAGALPLVGLKTISSRNLALASRSLQLIALFIPLLKAHFEEKLAPKQKTMIKHFDQALKDFTDHIAEIENKLLTLLSEMAESYLSSWEIKPPVPSVAFRAISKQMAKLHEAINPIWPSNDVQNFYSKFNASLKKSLQHHISKHGVQNNGGPQHGLVTSELIFYVSSLKSLHVLRDDETVEVFSKDLWNVPR</sequence>
<dbReference type="SMART" id="SM00322">
    <property type="entry name" value="KH"/>
    <property type="match status" value="1"/>
</dbReference>
<dbReference type="Proteomes" id="UP000789390">
    <property type="component" value="Unassembled WGS sequence"/>
</dbReference>